<dbReference type="CDD" id="cd06604">
    <property type="entry name" value="GH31_glucosidase_II_MalA"/>
    <property type="match status" value="1"/>
</dbReference>
<feature type="signal peptide" evidence="4">
    <location>
        <begin position="1"/>
        <end position="27"/>
    </location>
</feature>
<dbReference type="PROSITE" id="PS00129">
    <property type="entry name" value="GLYCOSYL_HYDROL_F31_1"/>
    <property type="match status" value="1"/>
</dbReference>
<dbReference type="PANTHER" id="PTHR22762:SF120">
    <property type="entry name" value="HETEROGLYCAN GLUCOSIDASE 1"/>
    <property type="match status" value="1"/>
</dbReference>
<evidence type="ECO:0000256" key="1">
    <source>
        <dbReference type="ARBA" id="ARBA00022801"/>
    </source>
</evidence>
<accession>A0ABS6XLN8</accession>
<comment type="caution">
    <text evidence="9">The sequence shown here is derived from an EMBL/GenBank/DDBJ whole genome shotgun (WGS) entry which is preliminary data.</text>
</comment>
<dbReference type="CDD" id="cd14752">
    <property type="entry name" value="GH31_N"/>
    <property type="match status" value="1"/>
</dbReference>
<feature type="domain" description="Glycosyl hydrolase family 31 C-terminal" evidence="8">
    <location>
        <begin position="600"/>
        <end position="709"/>
    </location>
</feature>
<dbReference type="InterPro" id="IPR030458">
    <property type="entry name" value="Glyco_hydro_31_AS"/>
</dbReference>
<proteinExistence type="inferred from homology"/>
<dbReference type="InterPro" id="IPR025887">
    <property type="entry name" value="Glyco_hydro_31_N_dom"/>
</dbReference>
<name>A0ABS6XLN8_9SPHN</name>
<keyword evidence="4" id="KW-0732">Signal</keyword>
<dbReference type="InterPro" id="IPR048395">
    <property type="entry name" value="Glyco_hydro_31_C"/>
</dbReference>
<evidence type="ECO:0000259" key="5">
    <source>
        <dbReference type="Pfam" id="PF01055"/>
    </source>
</evidence>
<dbReference type="InterPro" id="IPR000322">
    <property type="entry name" value="Glyco_hydro_31_TIM"/>
</dbReference>
<keyword evidence="10" id="KW-1185">Reference proteome</keyword>
<protein>
    <submittedName>
        <fullName evidence="9">DUF5110 domain-containing protein</fullName>
    </submittedName>
</protein>
<reference evidence="9 10" key="1">
    <citation type="submission" date="2021-07" db="EMBL/GenBank/DDBJ databases">
        <title>Stakelama flava sp. nov., a novel endophytic bacterium isolated from branch of Kandelia candel.</title>
        <authorList>
            <person name="Tuo L."/>
        </authorList>
    </citation>
    <scope>NUCLEOTIDE SEQUENCE [LARGE SCALE GENOMIC DNA]</scope>
    <source>
        <strain evidence="9 10">CBK3Z-3</strain>
    </source>
</reference>
<sequence>MTISGKFSFLSGIAAVALVVAPACVQAAPVQASAQADGAFRPLANGVTFARGELMMQVTALTQDIVRVRIARDGKFAEDASWAVPADARAQSVRVSPLADGFATKTMRVHIDPATGALTVTDLQGKVITADKADPVTLDGSSFTLRKAMPQSEHYFGMGDKTGQLDRRGYSYVDWNTDAFGFSSSADPIYKSIPFFIGVGGAGGSYGIFLDNTWRTWFDFGHRDADTLAFGGPDGPIDYYIINGPSTAEVVRRYTDLTGKAPLTPKWGLGYQQSRYSYMSADEVRGIAERLRKEQIPTDVIWLDIDFQDRNRPFTVNKQTFPDLKGLASDMDDDGIKLVAITDLHIAKVDDGSYRPYQTNDRWVRNADGSTYVAPVWPGDSVFPDFTTKQARAWWGGLYKEFLNDGIAGFWNDMNEPAIFDTPTKTMPLDNIHRIESDDFATRDASHAEIHNVYGMENTRATFEGLKKLRPDMRPFVMTRASYAGGQRYSVTWTGDNSSTWDHLKLAVHQLINLGLSGFSYSAADAGGFAGGPSADLLTRWFEIGAFMPVFRDHSAKGTPRAEPWVDGEKHLAIRKRFVDERYRLMPYLYGLAEQNARTGDPIMRPVFYDYPAAINSPCDQSMVFTMGADLLIAPPPNPESPRSYDVCLPAGGWYDYWTGKPAAGVAGPESRAKLAAGDVQGDQQGVSRVEETPRLDYLPVFVRAGTILPRQPVVQSTAEVPDGPLSLDVYPGDDCHGTLYADDGVTVDYRKGQYFRQMVRCTRAADGGLTIAFDDPQGSYSPWWKTIAVTVHGWDGGSGVTRAGRTVQANADADAHTLTFSIPAAQARGEIRIAAR</sequence>
<evidence type="ECO:0000256" key="2">
    <source>
        <dbReference type="ARBA" id="ARBA00023295"/>
    </source>
</evidence>
<feature type="domain" description="Glycoside hydrolase family 31 TIM barrel" evidence="5">
    <location>
        <begin position="262"/>
        <end position="591"/>
    </location>
</feature>
<evidence type="ECO:0000259" key="6">
    <source>
        <dbReference type="Pfam" id="PF13802"/>
    </source>
</evidence>
<gene>
    <name evidence="9" type="ORF">KY084_09630</name>
</gene>
<evidence type="ECO:0000256" key="4">
    <source>
        <dbReference type="SAM" id="SignalP"/>
    </source>
</evidence>
<evidence type="ECO:0000313" key="9">
    <source>
        <dbReference type="EMBL" id="MBW4331130.1"/>
    </source>
</evidence>
<keyword evidence="2 3" id="KW-0326">Glycosidase</keyword>
<dbReference type="InterPro" id="IPR033403">
    <property type="entry name" value="DUF5110"/>
</dbReference>
<feature type="domain" description="DUF5110" evidence="7">
    <location>
        <begin position="725"/>
        <end position="794"/>
    </location>
</feature>
<dbReference type="Proteomes" id="UP001197214">
    <property type="component" value="Unassembled WGS sequence"/>
</dbReference>
<dbReference type="Pfam" id="PF01055">
    <property type="entry name" value="Glyco_hydro_31_2nd"/>
    <property type="match status" value="1"/>
</dbReference>
<keyword evidence="1 3" id="KW-0378">Hydrolase</keyword>
<dbReference type="Pfam" id="PF13802">
    <property type="entry name" value="Gal_mutarotas_2"/>
    <property type="match status" value="1"/>
</dbReference>
<dbReference type="Pfam" id="PF21365">
    <property type="entry name" value="Glyco_hydro_31_3rd"/>
    <property type="match status" value="1"/>
</dbReference>
<evidence type="ECO:0000313" key="10">
    <source>
        <dbReference type="Proteomes" id="UP001197214"/>
    </source>
</evidence>
<comment type="similarity">
    <text evidence="3">Belongs to the glycosyl hydrolase 31 family.</text>
</comment>
<organism evidence="9 10">
    <name type="scientific">Stakelama flava</name>
    <dbReference type="NCBI Taxonomy" id="2860338"/>
    <lineage>
        <taxon>Bacteria</taxon>
        <taxon>Pseudomonadati</taxon>
        <taxon>Pseudomonadota</taxon>
        <taxon>Alphaproteobacteria</taxon>
        <taxon>Sphingomonadales</taxon>
        <taxon>Sphingomonadaceae</taxon>
        <taxon>Stakelama</taxon>
    </lineage>
</organism>
<feature type="chain" id="PRO_5046077128" evidence="4">
    <location>
        <begin position="28"/>
        <end position="837"/>
    </location>
</feature>
<evidence type="ECO:0000259" key="8">
    <source>
        <dbReference type="Pfam" id="PF21365"/>
    </source>
</evidence>
<evidence type="ECO:0000259" key="7">
    <source>
        <dbReference type="Pfam" id="PF17137"/>
    </source>
</evidence>
<evidence type="ECO:0000256" key="3">
    <source>
        <dbReference type="RuleBase" id="RU361185"/>
    </source>
</evidence>
<dbReference type="RefSeq" id="WP_219238256.1">
    <property type="nucleotide sequence ID" value="NZ_JAHWZX010000008.1"/>
</dbReference>
<dbReference type="EMBL" id="JAHWZX010000008">
    <property type="protein sequence ID" value="MBW4331130.1"/>
    <property type="molecule type" value="Genomic_DNA"/>
</dbReference>
<dbReference type="Pfam" id="PF17137">
    <property type="entry name" value="DUF5110"/>
    <property type="match status" value="1"/>
</dbReference>
<feature type="domain" description="Glycoside hydrolase family 31 N-terminal" evidence="6">
    <location>
        <begin position="56"/>
        <end position="219"/>
    </location>
</feature>
<dbReference type="PANTHER" id="PTHR22762">
    <property type="entry name" value="ALPHA-GLUCOSIDASE"/>
    <property type="match status" value="1"/>
</dbReference>